<evidence type="ECO:0000313" key="3">
    <source>
        <dbReference type="Proteomes" id="UP000827549"/>
    </source>
</evidence>
<keyword evidence="3" id="KW-1185">Reference proteome</keyword>
<feature type="domain" description="N-acetyltransferase" evidence="1">
    <location>
        <begin position="64"/>
        <end position="215"/>
    </location>
</feature>
<dbReference type="InterPro" id="IPR016181">
    <property type="entry name" value="Acyl_CoA_acyltransferase"/>
</dbReference>
<dbReference type="Pfam" id="PF00583">
    <property type="entry name" value="Acetyltransf_1"/>
    <property type="match status" value="1"/>
</dbReference>
<dbReference type="Gene3D" id="3.40.630.30">
    <property type="match status" value="1"/>
</dbReference>
<evidence type="ECO:0000313" key="2">
    <source>
        <dbReference type="EMBL" id="WOO85289.1"/>
    </source>
</evidence>
<protein>
    <recommendedName>
        <fullName evidence="1">N-acetyltransferase domain-containing protein</fullName>
    </recommendedName>
</protein>
<reference evidence="2" key="1">
    <citation type="submission" date="2023-10" db="EMBL/GenBank/DDBJ databases">
        <authorList>
            <person name="Noh H."/>
        </authorList>
    </citation>
    <scope>NUCLEOTIDE SEQUENCE</scope>
    <source>
        <strain evidence="2">DUCC4014</strain>
    </source>
</reference>
<dbReference type="GO" id="GO:0016747">
    <property type="term" value="F:acyltransferase activity, transferring groups other than amino-acyl groups"/>
    <property type="evidence" value="ECO:0007669"/>
    <property type="project" value="InterPro"/>
</dbReference>
<dbReference type="SUPFAM" id="SSF55729">
    <property type="entry name" value="Acyl-CoA N-acyltransferases (Nat)"/>
    <property type="match status" value="1"/>
</dbReference>
<dbReference type="RefSeq" id="XP_062631315.1">
    <property type="nucleotide sequence ID" value="XM_062775331.1"/>
</dbReference>
<dbReference type="Proteomes" id="UP000827549">
    <property type="component" value="Chromosome 6"/>
</dbReference>
<dbReference type="EMBL" id="CP086719">
    <property type="protein sequence ID" value="WOO85289.1"/>
    <property type="molecule type" value="Genomic_DNA"/>
</dbReference>
<sequence length="220" mass="23887">MTIAPAPITITPVVDDSPATVDQYAQILVDGFGPGHVSQVINGGRDDVVLARMKMRVYEGVKDLEVYSATAEGDERPGAVLIVAKPGLLWGETPNAENEYSKASKELLADLPQFAAASKRIAEGFHELEERAWGPDTTKPFYYITYLSTTPAFQGKGLGSALVEKITARAKAEGKHAVLITQNLENVAWYAKRGFRDVAKTTFPINGVDLTFWALSTEEA</sequence>
<dbReference type="GeneID" id="87811955"/>
<accession>A0AAF1BQW7</accession>
<dbReference type="CDD" id="cd04301">
    <property type="entry name" value="NAT_SF"/>
    <property type="match status" value="1"/>
</dbReference>
<dbReference type="InterPro" id="IPR000182">
    <property type="entry name" value="GNAT_dom"/>
</dbReference>
<dbReference type="PROSITE" id="PS51186">
    <property type="entry name" value="GNAT"/>
    <property type="match status" value="1"/>
</dbReference>
<organism evidence="2 3">
    <name type="scientific">Vanrija pseudolonga</name>
    <dbReference type="NCBI Taxonomy" id="143232"/>
    <lineage>
        <taxon>Eukaryota</taxon>
        <taxon>Fungi</taxon>
        <taxon>Dikarya</taxon>
        <taxon>Basidiomycota</taxon>
        <taxon>Agaricomycotina</taxon>
        <taxon>Tremellomycetes</taxon>
        <taxon>Trichosporonales</taxon>
        <taxon>Trichosporonaceae</taxon>
        <taxon>Vanrija</taxon>
    </lineage>
</organism>
<proteinExistence type="predicted"/>
<dbReference type="PANTHER" id="PTHR42791">
    <property type="entry name" value="GNAT FAMILY ACETYLTRANSFERASE"/>
    <property type="match status" value="1"/>
</dbReference>
<name>A0AAF1BQW7_9TREE</name>
<dbReference type="InterPro" id="IPR052523">
    <property type="entry name" value="Trichothecene_AcTrans"/>
</dbReference>
<dbReference type="PANTHER" id="PTHR42791:SF1">
    <property type="entry name" value="N-ACETYLTRANSFERASE DOMAIN-CONTAINING PROTEIN"/>
    <property type="match status" value="1"/>
</dbReference>
<evidence type="ECO:0000259" key="1">
    <source>
        <dbReference type="PROSITE" id="PS51186"/>
    </source>
</evidence>
<gene>
    <name evidence="2" type="ORF">LOC62_06G008791</name>
</gene>
<dbReference type="AlphaFoldDB" id="A0AAF1BQW7"/>